<name>A0AA38LVF1_9TREE</name>
<comment type="caution">
    <text evidence="2">The sequence shown here is derived from an EMBL/GenBank/DDBJ whole genome shotgun (WGS) entry which is preliminary data.</text>
</comment>
<feature type="compositionally biased region" description="Low complexity" evidence="1">
    <location>
        <begin position="200"/>
        <end position="209"/>
    </location>
</feature>
<proteinExistence type="predicted"/>
<feature type="region of interest" description="Disordered" evidence="1">
    <location>
        <begin position="363"/>
        <end position="495"/>
    </location>
</feature>
<protein>
    <submittedName>
        <fullName evidence="2">Uncharacterized protein</fullName>
    </submittedName>
</protein>
<feature type="region of interest" description="Disordered" evidence="1">
    <location>
        <begin position="188"/>
        <end position="209"/>
    </location>
</feature>
<gene>
    <name evidence="2" type="ORF">MKK02DRAFT_32650</name>
</gene>
<evidence type="ECO:0000256" key="1">
    <source>
        <dbReference type="SAM" id="MobiDB-lite"/>
    </source>
</evidence>
<dbReference type="RefSeq" id="XP_052944938.1">
    <property type="nucleotide sequence ID" value="XM_053088547.1"/>
</dbReference>
<reference evidence="2" key="1">
    <citation type="journal article" date="2022" name="G3 (Bethesda)">
        <title>High quality genome of the basidiomycete yeast Dioszegia hungarica PDD-24b-2 isolated from cloud water.</title>
        <authorList>
            <person name="Jarrige D."/>
            <person name="Haridas S."/>
            <person name="Bleykasten-Grosshans C."/>
            <person name="Joly M."/>
            <person name="Nadalig T."/>
            <person name="Sancelme M."/>
            <person name="Vuilleumier S."/>
            <person name="Grigoriev I.V."/>
            <person name="Amato P."/>
            <person name="Bringel F."/>
        </authorList>
    </citation>
    <scope>NUCLEOTIDE SEQUENCE</scope>
    <source>
        <strain evidence="2">PDD-24b-2</strain>
    </source>
</reference>
<evidence type="ECO:0000313" key="2">
    <source>
        <dbReference type="EMBL" id="KAI9635161.1"/>
    </source>
</evidence>
<dbReference type="Proteomes" id="UP001164286">
    <property type="component" value="Unassembled WGS sequence"/>
</dbReference>
<evidence type="ECO:0000313" key="3">
    <source>
        <dbReference type="Proteomes" id="UP001164286"/>
    </source>
</evidence>
<dbReference type="EMBL" id="JAKWFO010000005">
    <property type="protein sequence ID" value="KAI9635161.1"/>
    <property type="molecule type" value="Genomic_DNA"/>
</dbReference>
<keyword evidence="3" id="KW-1185">Reference proteome</keyword>
<feature type="compositionally biased region" description="Low complexity" evidence="1">
    <location>
        <begin position="387"/>
        <end position="405"/>
    </location>
</feature>
<feature type="compositionally biased region" description="Pro residues" evidence="1">
    <location>
        <begin position="449"/>
        <end position="472"/>
    </location>
</feature>
<accession>A0AA38LVF1</accession>
<sequence length="495" mass="53334">MSLRDQSCYTLILQPSATDQAVVELVEVEGVKRETRYARVKEKGLDDAEIYTAGIYDYLTGAKLASTGYRAEKGAKQRRLQLHGPDEEVSFEHTGKLSFEWTFTFGGNKFRWNKEIYGKDYICSLDRKPDPKVEICLARSPDKNEPGRVQILHYNIERFPNEITDLRGLETLLVTTFMSFVDALDERTPRPPPSALNKTVSPSASASSVPLSALGQGKAVASTTVVTEDDFEVEDSNEIRVGRSSDVDDRIARAVGLLLDPAILFVIIRTKEPSAAQRALEVALGVTRFRHREGLSDLHQYVVEQAEPEPTAGPSSVAPLVKGPKVIKLDDPQPQAPQPKRPLQPATALNIAIYLSTIQLPDLVPKSKPSATGSAPRPAKDTTKPTAGPSGSAAKPAASLSKPAKQSMPSSTSAAPLPARIPSNPVRPSAPPAQPAKPILARPAAASIRPPPPPANRPISPQPPPRPAPPAPAVTGDGKGKDESVMKKLIAMSRR</sequence>
<organism evidence="2 3">
    <name type="scientific">Dioszegia hungarica</name>
    <dbReference type="NCBI Taxonomy" id="4972"/>
    <lineage>
        <taxon>Eukaryota</taxon>
        <taxon>Fungi</taxon>
        <taxon>Dikarya</taxon>
        <taxon>Basidiomycota</taxon>
        <taxon>Agaricomycotina</taxon>
        <taxon>Tremellomycetes</taxon>
        <taxon>Tremellales</taxon>
        <taxon>Bulleribasidiaceae</taxon>
        <taxon>Dioszegia</taxon>
    </lineage>
</organism>
<dbReference type="GeneID" id="77727752"/>
<dbReference type="AlphaFoldDB" id="A0AA38LVF1"/>
<feature type="compositionally biased region" description="Low complexity" evidence="1">
    <location>
        <begin position="438"/>
        <end position="448"/>
    </location>
</feature>